<reference evidence="1 2" key="1">
    <citation type="submission" date="2017-07" db="EMBL/GenBank/DDBJ databases">
        <title>Sandarakinorhabdus cyanobacteriorum sp. nov., a novel bacterium isolated from cyanobacterial aggregates in a eutrophic lake.</title>
        <authorList>
            <person name="Cai H."/>
        </authorList>
    </citation>
    <scope>NUCLEOTIDE SEQUENCE [LARGE SCALE GENOMIC DNA]</scope>
    <source>
        <strain evidence="1 2">TH057</strain>
    </source>
</reference>
<accession>A0A255YPH6</accession>
<organism evidence="1 2">
    <name type="scientific">Sandarakinorhabdus cyanobacteriorum</name>
    <dbReference type="NCBI Taxonomy" id="1981098"/>
    <lineage>
        <taxon>Bacteria</taxon>
        <taxon>Pseudomonadati</taxon>
        <taxon>Pseudomonadota</taxon>
        <taxon>Alphaproteobacteria</taxon>
        <taxon>Sphingomonadales</taxon>
        <taxon>Sphingosinicellaceae</taxon>
        <taxon>Sandarakinorhabdus</taxon>
    </lineage>
</organism>
<dbReference type="Pfam" id="PF20099">
    <property type="entry name" value="DUF6489"/>
    <property type="match status" value="1"/>
</dbReference>
<dbReference type="InterPro" id="IPR045502">
    <property type="entry name" value="DUF6489"/>
</dbReference>
<evidence type="ECO:0000313" key="1">
    <source>
        <dbReference type="EMBL" id="OYQ31111.1"/>
    </source>
</evidence>
<gene>
    <name evidence="1" type="ORF">CHU93_05485</name>
</gene>
<dbReference type="Proteomes" id="UP000216991">
    <property type="component" value="Unassembled WGS sequence"/>
</dbReference>
<evidence type="ECO:0000313" key="2">
    <source>
        <dbReference type="Proteomes" id="UP000216991"/>
    </source>
</evidence>
<dbReference type="RefSeq" id="WP_086115428.1">
    <property type="nucleotide sequence ID" value="NZ_NOXT01000094.1"/>
</dbReference>
<sequence length="84" mass="9268">MKISFDIDCTPQEARAFFGLPDLQPLHDVYLDRMKSAMTEGITPADWERMMRTWAPGIAGGFEQWQKLFAAGMNAATGGKASKG</sequence>
<name>A0A255YPH6_9SPHN</name>
<dbReference type="OrthoDB" id="5740990at2"/>
<proteinExistence type="predicted"/>
<dbReference type="AlphaFoldDB" id="A0A255YPH6"/>
<comment type="caution">
    <text evidence="1">The sequence shown here is derived from an EMBL/GenBank/DDBJ whole genome shotgun (WGS) entry which is preliminary data.</text>
</comment>
<keyword evidence="2" id="KW-1185">Reference proteome</keyword>
<dbReference type="EMBL" id="NOXT01000094">
    <property type="protein sequence ID" value="OYQ31111.1"/>
    <property type="molecule type" value="Genomic_DNA"/>
</dbReference>
<protein>
    <submittedName>
        <fullName evidence="1">Uncharacterized protein</fullName>
    </submittedName>
</protein>